<dbReference type="PANTHER" id="PTHR11161">
    <property type="entry name" value="O-ACYLTRANSFERASE"/>
    <property type="match status" value="1"/>
</dbReference>
<keyword evidence="2" id="KW-0732">Signal</keyword>
<feature type="transmembrane region" description="Helical" evidence="1">
    <location>
        <begin position="461"/>
        <end position="480"/>
    </location>
</feature>
<dbReference type="Pfam" id="PF20146">
    <property type="entry name" value="NRF"/>
    <property type="match status" value="1"/>
</dbReference>
<feature type="transmembrane region" description="Helical" evidence="1">
    <location>
        <begin position="417"/>
        <end position="441"/>
    </location>
</feature>
<feature type="transmembrane region" description="Helical" evidence="1">
    <location>
        <begin position="595"/>
        <end position="618"/>
    </location>
</feature>
<dbReference type="InterPro" id="IPR002656">
    <property type="entry name" value="Acyl_transf_3_dom"/>
</dbReference>
<feature type="domain" description="Nose resistant-to-fluoxetine protein N-terminal" evidence="3">
    <location>
        <begin position="62"/>
        <end position="194"/>
    </location>
</feature>
<feature type="chain" id="PRO_5032520500" description="Nose resistant-to-fluoxetine protein N-terminal domain-containing protein" evidence="2">
    <location>
        <begin position="19"/>
        <end position="650"/>
    </location>
</feature>
<feature type="transmembrane region" description="Helical" evidence="1">
    <location>
        <begin position="187"/>
        <end position="212"/>
    </location>
</feature>
<organism evidence="4 5">
    <name type="scientific">Adineta ricciae</name>
    <name type="common">Rotifer</name>
    <dbReference type="NCBI Taxonomy" id="249248"/>
    <lineage>
        <taxon>Eukaryota</taxon>
        <taxon>Metazoa</taxon>
        <taxon>Spiralia</taxon>
        <taxon>Gnathifera</taxon>
        <taxon>Rotifera</taxon>
        <taxon>Eurotatoria</taxon>
        <taxon>Bdelloidea</taxon>
        <taxon>Adinetida</taxon>
        <taxon>Adinetidae</taxon>
        <taxon>Adineta</taxon>
    </lineage>
</organism>
<dbReference type="InterPro" id="IPR006621">
    <property type="entry name" value="Nose-resist-to-fluoxetine_N"/>
</dbReference>
<feature type="transmembrane region" description="Helical" evidence="1">
    <location>
        <begin position="275"/>
        <end position="304"/>
    </location>
</feature>
<protein>
    <recommendedName>
        <fullName evidence="3">Nose resistant-to-fluoxetine protein N-terminal domain-containing protein</fullName>
    </recommendedName>
</protein>
<evidence type="ECO:0000256" key="2">
    <source>
        <dbReference type="SAM" id="SignalP"/>
    </source>
</evidence>
<feature type="transmembrane region" description="Helical" evidence="1">
    <location>
        <begin position="562"/>
        <end position="583"/>
    </location>
</feature>
<feature type="transmembrane region" description="Helical" evidence="1">
    <location>
        <begin position="492"/>
        <end position="512"/>
    </location>
</feature>
<dbReference type="SMART" id="SM00703">
    <property type="entry name" value="NRF"/>
    <property type="match status" value="1"/>
</dbReference>
<feature type="transmembrane region" description="Helical" evidence="1">
    <location>
        <begin position="389"/>
        <end position="410"/>
    </location>
</feature>
<keyword evidence="1" id="KW-0812">Transmembrane</keyword>
<name>A0A813X7U8_ADIRI</name>
<dbReference type="Proteomes" id="UP000663828">
    <property type="component" value="Unassembled WGS sequence"/>
</dbReference>
<feature type="signal peptide" evidence="2">
    <location>
        <begin position="1"/>
        <end position="18"/>
    </location>
</feature>
<sequence length="650" mass="74917">MFVYRFLLYVFLVNKLSAHHSWTSPRSSSFHHSLELFHARTKHPPSSFSLSLPSFLPFVFNRTPCHDDLLELTKSFIKEEKWALKTLDSWGTKLPAGILEGSHLWFGSYDECIYPLYLPANQSYVPQPYPTKFCTISSVHANESDNVLIQKPSLLVGICLPESCHSDDFRSQSLDLHCQSEERQFSIGALLTLSLIILLTFFVCLAGFIPPLKEYSVLSSLKRIFSLNHHHSTYSCLNGIRALSLFWIIFGHVYIFQLTIIDNPVRVFDNLRNSWANQLIIGAVYGVDTFFFISGFLSVSVFIHTFNDQNTFHVRYLFLYYFHRYCRLIPTLVFVLLISMYLSPWMGSGPIFPTTNGFEVPACYHSWWATILFVNNIVSPEKACLPVTWYIANDFQFHLLAPLILIPFVLNRRRWTYALLILILLINIVTNISLVSTHPGFESGYTATTEVPVDFFEKVYVTPWCRIGAFVIGMMTKLILERYQPTLSSIKVILYTIISIVLAIVCIYIPFYSVYLPKFVLILHQSLSRQCWSIAIGWLIFACCNNNARLINKILSWPFWTIIARLSYSAYLIHVTIILVHIYNRVTTIHCQTSVIFNNFIALTLLSLLVSIVIVVLVETPCSLLERRIRKYYRERKPLATNHQSYGTIS</sequence>
<keyword evidence="5" id="KW-1185">Reference proteome</keyword>
<keyword evidence="1" id="KW-0472">Membrane</keyword>
<comment type="caution">
    <text evidence="4">The sequence shown here is derived from an EMBL/GenBank/DDBJ whole genome shotgun (WGS) entry which is preliminary data.</text>
</comment>
<dbReference type="AlphaFoldDB" id="A0A813X7U8"/>
<proteinExistence type="predicted"/>
<dbReference type="PANTHER" id="PTHR11161:SF0">
    <property type="entry name" value="O-ACYLTRANSFERASE LIKE PROTEIN"/>
    <property type="match status" value="1"/>
</dbReference>
<dbReference type="EMBL" id="CAJNOR010000298">
    <property type="protein sequence ID" value="CAF0871936.1"/>
    <property type="molecule type" value="Genomic_DNA"/>
</dbReference>
<evidence type="ECO:0000259" key="3">
    <source>
        <dbReference type="SMART" id="SM00703"/>
    </source>
</evidence>
<feature type="transmembrane region" description="Helical" evidence="1">
    <location>
        <begin position="233"/>
        <end position="255"/>
    </location>
</feature>
<dbReference type="GO" id="GO:0016747">
    <property type="term" value="F:acyltransferase activity, transferring groups other than amino-acyl groups"/>
    <property type="evidence" value="ECO:0007669"/>
    <property type="project" value="InterPro"/>
</dbReference>
<gene>
    <name evidence="4" type="ORF">XAT740_LOCUS6538</name>
</gene>
<evidence type="ECO:0000313" key="4">
    <source>
        <dbReference type="EMBL" id="CAF0871936.1"/>
    </source>
</evidence>
<keyword evidence="1" id="KW-1133">Transmembrane helix</keyword>
<dbReference type="InterPro" id="IPR052728">
    <property type="entry name" value="O2_lipid_transport_reg"/>
</dbReference>
<accession>A0A813X7U8</accession>
<reference evidence="4" key="1">
    <citation type="submission" date="2021-02" db="EMBL/GenBank/DDBJ databases">
        <authorList>
            <person name="Nowell W R."/>
        </authorList>
    </citation>
    <scope>NUCLEOTIDE SEQUENCE</scope>
</reference>
<evidence type="ECO:0000256" key="1">
    <source>
        <dbReference type="SAM" id="Phobius"/>
    </source>
</evidence>
<dbReference type="Pfam" id="PF01757">
    <property type="entry name" value="Acyl_transf_3"/>
    <property type="match status" value="1"/>
</dbReference>
<evidence type="ECO:0000313" key="5">
    <source>
        <dbReference type="Proteomes" id="UP000663828"/>
    </source>
</evidence>
<feature type="transmembrane region" description="Helical" evidence="1">
    <location>
        <begin position="325"/>
        <end position="343"/>
    </location>
</feature>